<gene>
    <name evidence="3" type="ORF">KI688_010885</name>
</gene>
<dbReference type="InterPro" id="IPR027417">
    <property type="entry name" value="P-loop_NTPase"/>
</dbReference>
<dbReference type="Gene3D" id="3.40.50.300">
    <property type="entry name" value="P-loop containing nucleotide triphosphate hydrolases"/>
    <property type="match status" value="1"/>
</dbReference>
<proteinExistence type="predicted"/>
<dbReference type="GO" id="GO:0005525">
    <property type="term" value="F:GTP binding"/>
    <property type="evidence" value="ECO:0007669"/>
    <property type="project" value="InterPro"/>
</dbReference>
<keyword evidence="1" id="KW-0472">Membrane</keyword>
<feature type="domain" description="G" evidence="2">
    <location>
        <begin position="24"/>
        <end position="119"/>
    </location>
</feature>
<dbReference type="Pfam" id="PF01926">
    <property type="entry name" value="MMR_HSR1"/>
    <property type="match status" value="1"/>
</dbReference>
<reference evidence="3" key="1">
    <citation type="submission" date="2021-06" db="EMBL/GenBank/DDBJ databases">
        <title>Genome Sequence of Mortierella hyaline Strain SCG-10, a Cold-Adapted, Nitrate-Reducing Fungus Isolated from Soil in Minnesota, USA.</title>
        <authorList>
            <person name="Aldossari N."/>
        </authorList>
    </citation>
    <scope>NUCLEOTIDE SEQUENCE</scope>
    <source>
        <strain evidence="3">SCG-10</strain>
    </source>
</reference>
<comment type="caution">
    <text evidence="3">The sequence shown here is derived from an EMBL/GenBank/DDBJ whole genome shotgun (WGS) entry which is preliminary data.</text>
</comment>
<dbReference type="CDD" id="cd00882">
    <property type="entry name" value="Ras_like_GTPase"/>
    <property type="match status" value="1"/>
</dbReference>
<dbReference type="EMBL" id="JAHRHY010000006">
    <property type="protein sequence ID" value="KAG9068609.1"/>
    <property type="molecule type" value="Genomic_DNA"/>
</dbReference>
<keyword evidence="1" id="KW-0812">Transmembrane</keyword>
<organism evidence="3 4">
    <name type="scientific">Linnemannia hyalina</name>
    <dbReference type="NCBI Taxonomy" id="64524"/>
    <lineage>
        <taxon>Eukaryota</taxon>
        <taxon>Fungi</taxon>
        <taxon>Fungi incertae sedis</taxon>
        <taxon>Mucoromycota</taxon>
        <taxon>Mortierellomycotina</taxon>
        <taxon>Mortierellomycetes</taxon>
        <taxon>Mortierellales</taxon>
        <taxon>Mortierellaceae</taxon>
        <taxon>Linnemannia</taxon>
    </lineage>
</organism>
<dbReference type="OrthoDB" id="8954335at2759"/>
<protein>
    <recommendedName>
        <fullName evidence="2">G domain-containing protein</fullName>
    </recommendedName>
</protein>
<sequence length="299" mass="32717">MYFANLGANERCAMANLKDKTTEPCVGKSALLNQLGGDFKSGFSERHGVTASIDEKRVVLGGERVVLMDVPGLIEPSGEATDRNAKLLVEALSRGYNYKLIFVVQASNRTMTTDDMTLISEVNKCLVDAGMLQGHDGGSGRGEVGLYDFSNERYEPPPPRPKISFRIIVNAVSGQKMHNSYEWLVQDKFQSFFADNDTKETPFDIQVDDVLLLPADDDAIEKGGFKEELTRFVTKQKAVPVSIEAKINVSDDLKTKIKLGAARSQGWMEGAVAGAVGTVVLAGYIYVKFQQAKRINGLP</sequence>
<feature type="transmembrane region" description="Helical" evidence="1">
    <location>
        <begin position="266"/>
        <end position="287"/>
    </location>
</feature>
<dbReference type="AlphaFoldDB" id="A0A9P7XZ99"/>
<evidence type="ECO:0000313" key="4">
    <source>
        <dbReference type="Proteomes" id="UP000707451"/>
    </source>
</evidence>
<dbReference type="SUPFAM" id="SSF52540">
    <property type="entry name" value="P-loop containing nucleoside triphosphate hydrolases"/>
    <property type="match status" value="1"/>
</dbReference>
<evidence type="ECO:0000256" key="1">
    <source>
        <dbReference type="SAM" id="Phobius"/>
    </source>
</evidence>
<dbReference type="InterPro" id="IPR006073">
    <property type="entry name" value="GTP-bd"/>
</dbReference>
<name>A0A9P7XZ99_9FUNG</name>
<keyword evidence="1" id="KW-1133">Transmembrane helix</keyword>
<keyword evidence="4" id="KW-1185">Reference proteome</keyword>
<evidence type="ECO:0000313" key="3">
    <source>
        <dbReference type="EMBL" id="KAG9068609.1"/>
    </source>
</evidence>
<accession>A0A9P7XZ99</accession>
<dbReference type="Proteomes" id="UP000707451">
    <property type="component" value="Unassembled WGS sequence"/>
</dbReference>
<evidence type="ECO:0000259" key="2">
    <source>
        <dbReference type="Pfam" id="PF01926"/>
    </source>
</evidence>